<keyword evidence="2" id="KW-0812">Transmembrane</keyword>
<protein>
    <recommendedName>
        <fullName evidence="5">SLC12A transporter C-terminal domain-containing protein</fullName>
    </recommendedName>
</protein>
<dbReference type="GO" id="GO:0055064">
    <property type="term" value="P:chloride ion homeostasis"/>
    <property type="evidence" value="ECO:0007669"/>
    <property type="project" value="TreeGrafter"/>
</dbReference>
<dbReference type="GO" id="GO:0006884">
    <property type="term" value="P:cell volume homeostasis"/>
    <property type="evidence" value="ECO:0007669"/>
    <property type="project" value="TreeGrafter"/>
</dbReference>
<feature type="domain" description="SLC12A transporter C-terminal" evidence="5">
    <location>
        <begin position="9"/>
        <end position="91"/>
    </location>
</feature>
<evidence type="ECO:0000256" key="2">
    <source>
        <dbReference type="ARBA" id="ARBA00022692"/>
    </source>
</evidence>
<evidence type="ECO:0000256" key="1">
    <source>
        <dbReference type="ARBA" id="ARBA00004141"/>
    </source>
</evidence>
<evidence type="ECO:0000313" key="6">
    <source>
        <dbReference type="EMBL" id="KAJ1345887.1"/>
    </source>
</evidence>
<keyword evidence="7" id="KW-1185">Reference proteome</keyword>
<keyword evidence="4" id="KW-0472">Membrane</keyword>
<accession>A0AAD5LSB3</accession>
<evidence type="ECO:0000256" key="3">
    <source>
        <dbReference type="ARBA" id="ARBA00022989"/>
    </source>
</evidence>
<evidence type="ECO:0000313" key="7">
    <source>
        <dbReference type="Proteomes" id="UP001196413"/>
    </source>
</evidence>
<dbReference type="Proteomes" id="UP001196413">
    <property type="component" value="Unassembled WGS sequence"/>
</dbReference>
<gene>
    <name evidence="6" type="ORF">KIN20_000516</name>
</gene>
<dbReference type="GO" id="GO:0055078">
    <property type="term" value="P:sodium ion homeostasis"/>
    <property type="evidence" value="ECO:0007669"/>
    <property type="project" value="TreeGrafter"/>
</dbReference>
<evidence type="ECO:0000259" key="5">
    <source>
        <dbReference type="Pfam" id="PF03522"/>
    </source>
</evidence>
<organism evidence="6 7">
    <name type="scientific">Parelaphostrongylus tenuis</name>
    <name type="common">Meningeal worm</name>
    <dbReference type="NCBI Taxonomy" id="148309"/>
    <lineage>
        <taxon>Eukaryota</taxon>
        <taxon>Metazoa</taxon>
        <taxon>Ecdysozoa</taxon>
        <taxon>Nematoda</taxon>
        <taxon>Chromadorea</taxon>
        <taxon>Rhabditida</taxon>
        <taxon>Rhabditina</taxon>
        <taxon>Rhabditomorpha</taxon>
        <taxon>Strongyloidea</taxon>
        <taxon>Metastrongylidae</taxon>
        <taxon>Parelaphostrongylus</taxon>
    </lineage>
</organism>
<dbReference type="InterPro" id="IPR018491">
    <property type="entry name" value="SLC12_C"/>
</dbReference>
<name>A0AAD5LSB3_PARTN</name>
<dbReference type="Pfam" id="PF03522">
    <property type="entry name" value="SLC12"/>
    <property type="match status" value="1"/>
</dbReference>
<dbReference type="GO" id="GO:1990573">
    <property type="term" value="P:potassium ion import across plasma membrane"/>
    <property type="evidence" value="ECO:0007669"/>
    <property type="project" value="TreeGrafter"/>
</dbReference>
<dbReference type="AlphaFoldDB" id="A0AAD5LSB3"/>
<comment type="subcellular location">
    <subcellularLocation>
        <location evidence="1">Membrane</location>
        <topology evidence="1">Multi-pass membrane protein</topology>
    </subcellularLocation>
</comment>
<dbReference type="EMBL" id="JAHQIW010000079">
    <property type="protein sequence ID" value="KAJ1345887.1"/>
    <property type="molecule type" value="Genomic_DNA"/>
</dbReference>
<sequence length="91" mass="10673">MYSNNIWFFDVWWLRDDGGLTVLLPYLLQLPGTYLEGARLRVFTEGRSNHRVPEDQKDMATLLRKFGVKSSDLECDQHLRQIPKQSNSGRF</sequence>
<evidence type="ECO:0000256" key="4">
    <source>
        <dbReference type="ARBA" id="ARBA00023136"/>
    </source>
</evidence>
<dbReference type="GO" id="GO:0055075">
    <property type="term" value="P:potassium ion homeostasis"/>
    <property type="evidence" value="ECO:0007669"/>
    <property type="project" value="TreeGrafter"/>
</dbReference>
<dbReference type="GO" id="GO:0008511">
    <property type="term" value="F:sodium:potassium:chloride symporter activity"/>
    <property type="evidence" value="ECO:0007669"/>
    <property type="project" value="TreeGrafter"/>
</dbReference>
<dbReference type="PANTHER" id="PTHR11827:SF7">
    <property type="entry name" value="SOLUTE CARRIER FAMILY 12 PROTEIN B0303.11"/>
    <property type="match status" value="1"/>
</dbReference>
<reference evidence="6" key="1">
    <citation type="submission" date="2021-06" db="EMBL/GenBank/DDBJ databases">
        <title>Parelaphostrongylus tenuis whole genome reference sequence.</title>
        <authorList>
            <person name="Garwood T.J."/>
            <person name="Larsen P.A."/>
            <person name="Fountain-Jones N.M."/>
            <person name="Garbe J.R."/>
            <person name="Macchietto M.G."/>
            <person name="Kania S.A."/>
            <person name="Gerhold R.W."/>
            <person name="Richards J.E."/>
            <person name="Wolf T.M."/>
        </authorList>
    </citation>
    <scope>NUCLEOTIDE SEQUENCE</scope>
    <source>
        <strain evidence="6">MNPRO001-30</strain>
        <tissue evidence="6">Meninges</tissue>
    </source>
</reference>
<keyword evidence="3" id="KW-1133">Transmembrane helix</keyword>
<dbReference type="PANTHER" id="PTHR11827">
    <property type="entry name" value="SOLUTE CARRIER FAMILY 12, CATION COTRANSPORTERS"/>
    <property type="match status" value="1"/>
</dbReference>
<dbReference type="GO" id="GO:0016020">
    <property type="term" value="C:membrane"/>
    <property type="evidence" value="ECO:0007669"/>
    <property type="project" value="UniProtKB-SubCell"/>
</dbReference>
<comment type="caution">
    <text evidence="6">The sequence shown here is derived from an EMBL/GenBank/DDBJ whole genome shotgun (WGS) entry which is preliminary data.</text>
</comment>
<proteinExistence type="predicted"/>
<dbReference type="InterPro" id="IPR004842">
    <property type="entry name" value="SLC12A_fam"/>
</dbReference>